<name>A0A7S3DBR5_9EUKA</name>
<feature type="region of interest" description="Disordered" evidence="1">
    <location>
        <begin position="252"/>
        <end position="273"/>
    </location>
</feature>
<reference evidence="2" key="1">
    <citation type="submission" date="2021-01" db="EMBL/GenBank/DDBJ databases">
        <authorList>
            <person name="Corre E."/>
            <person name="Pelletier E."/>
            <person name="Niang G."/>
            <person name="Scheremetjew M."/>
            <person name="Finn R."/>
            <person name="Kale V."/>
            <person name="Holt S."/>
            <person name="Cochrane G."/>
            <person name="Meng A."/>
            <person name="Brown T."/>
            <person name="Cohen L."/>
        </authorList>
    </citation>
    <scope>NUCLEOTIDE SEQUENCE</scope>
    <source>
        <strain evidence="2">NIES-2562</strain>
    </source>
</reference>
<gene>
    <name evidence="2" type="ORF">PBIL07802_LOCUS15107</name>
</gene>
<accession>A0A7S3DBR5</accession>
<feature type="compositionally biased region" description="Basic and acidic residues" evidence="1">
    <location>
        <begin position="252"/>
        <end position="271"/>
    </location>
</feature>
<sequence length="313" mass="36064">MGRCRKGTTSGSMWSGLSLRPPSPNPTFTSYNKEEAQRVIFQQKHFTDQSWNALTLRGTEENNHCRTTVLSGQEMCQIVLFNIEQHSTWLNQQFRSAYFTKAHTVWCNGCKLLTTALSDPLWTRRCSKYLSNTARDMRESLGTQGDISSSPSTTQLLRERFIETLVEWEFACKQVRVSDLFYKQLFDTFELLKQGKTAHAKFLRTTTRRTELNAEKLQSLQDIHEKALAQCRLQEARRDRLFVRMNTLRRNMEAASKKQHDDPSLSGRKNDEEEDIPLFASPLRIRLAMKHNSPSSVVNSYCAIFPSSYGLSS</sequence>
<evidence type="ECO:0000313" key="2">
    <source>
        <dbReference type="EMBL" id="CAE0252878.1"/>
    </source>
</evidence>
<proteinExistence type="predicted"/>
<dbReference type="AlphaFoldDB" id="A0A7S3DBR5"/>
<evidence type="ECO:0000256" key="1">
    <source>
        <dbReference type="SAM" id="MobiDB-lite"/>
    </source>
</evidence>
<organism evidence="2">
    <name type="scientific">Palpitomonas bilix</name>
    <dbReference type="NCBI Taxonomy" id="652834"/>
    <lineage>
        <taxon>Eukaryota</taxon>
        <taxon>Eukaryota incertae sedis</taxon>
    </lineage>
</organism>
<dbReference type="EMBL" id="HBIB01023068">
    <property type="protein sequence ID" value="CAE0252878.1"/>
    <property type="molecule type" value="Transcribed_RNA"/>
</dbReference>
<protein>
    <submittedName>
        <fullName evidence="2">Uncharacterized protein</fullName>
    </submittedName>
</protein>
<feature type="region of interest" description="Disordered" evidence="1">
    <location>
        <begin position="1"/>
        <end position="27"/>
    </location>
</feature>